<dbReference type="EMBL" id="MSPP01000006">
    <property type="protein sequence ID" value="OUD08259.1"/>
    <property type="molecule type" value="Genomic_DNA"/>
</dbReference>
<dbReference type="GO" id="GO:0008972">
    <property type="term" value="F:phosphomethylpyrimidine kinase activity"/>
    <property type="evidence" value="ECO:0007669"/>
    <property type="project" value="InterPro"/>
</dbReference>
<evidence type="ECO:0000313" key="4">
    <source>
        <dbReference type="EMBL" id="OUD08259.1"/>
    </source>
</evidence>
<dbReference type="GO" id="GO:0008902">
    <property type="term" value="F:hydroxymethylpyrimidine kinase activity"/>
    <property type="evidence" value="ECO:0007669"/>
    <property type="project" value="UniProtKB-EC"/>
</dbReference>
<keyword evidence="5" id="KW-1185">Reference proteome</keyword>
<dbReference type="GO" id="GO:0009229">
    <property type="term" value="P:thiamine diphosphate biosynthetic process"/>
    <property type="evidence" value="ECO:0007669"/>
    <property type="project" value="UniProtKB-UniPathway"/>
</dbReference>
<dbReference type="EC" id="2.7.1.49" evidence="2"/>
<dbReference type="PANTHER" id="PTHR20858:SF17">
    <property type="entry name" value="HYDROXYMETHYLPYRIMIDINE_PHOSPHOMETHYLPYRIMIDINE KINASE THI20-RELATED"/>
    <property type="match status" value="1"/>
</dbReference>
<sequence length="249" mass="25771">MNMIMTIGGTDSSGGAGLTRDAFIAQHFGLGTMPIVTAVTAQSHQLVKSVQMMTANFIVDQITAALASETPAAIKIGMLGTPEIAETVADAIGAASCPIVIDPVLKSTSGRDLMSGPFPPSLLSKADIITPNLFEAAAMTHLPVAMSPPNIRKQAEILQANGAKAVLIKGGHATGVASTDYLFQGTTIQAFSSQRLNKDMRGTGCALATAIACGLAQGNALSHACDRAKSLIFDWISEDETNARTELAD</sequence>
<evidence type="ECO:0000313" key="5">
    <source>
        <dbReference type="Proteomes" id="UP000194664"/>
    </source>
</evidence>
<dbReference type="Gene3D" id="3.40.1190.20">
    <property type="match status" value="1"/>
</dbReference>
<protein>
    <recommendedName>
        <fullName evidence="2">hydroxymethylpyrimidine kinase</fullName>
        <ecNumber evidence="2">2.7.1.49</ecNumber>
    </recommendedName>
</protein>
<dbReference type="OrthoDB" id="9810880at2"/>
<dbReference type="AlphaFoldDB" id="A0A251WUU6"/>
<dbReference type="InterPro" id="IPR004399">
    <property type="entry name" value="HMP/HMP-P_kinase_dom"/>
</dbReference>
<feature type="domain" description="Pyridoxamine kinase/Phosphomethylpyrimidine kinase" evidence="3">
    <location>
        <begin position="11"/>
        <end position="237"/>
    </location>
</feature>
<name>A0A251WUU6_9RHOB</name>
<comment type="caution">
    <text evidence="4">The sequence shown here is derived from an EMBL/GenBank/DDBJ whole genome shotgun (WGS) entry which is preliminary data.</text>
</comment>
<dbReference type="CDD" id="cd01169">
    <property type="entry name" value="HMPP_kinase"/>
    <property type="match status" value="1"/>
</dbReference>
<proteinExistence type="predicted"/>
<dbReference type="InterPro" id="IPR029056">
    <property type="entry name" value="Ribokinase-like"/>
</dbReference>
<evidence type="ECO:0000256" key="1">
    <source>
        <dbReference type="ARBA" id="ARBA00004948"/>
    </source>
</evidence>
<dbReference type="Pfam" id="PF08543">
    <property type="entry name" value="Phos_pyr_kin"/>
    <property type="match status" value="1"/>
</dbReference>
<dbReference type="Proteomes" id="UP000194664">
    <property type="component" value="Unassembled WGS sequence"/>
</dbReference>
<dbReference type="GO" id="GO:0009228">
    <property type="term" value="P:thiamine biosynthetic process"/>
    <property type="evidence" value="ECO:0007669"/>
    <property type="project" value="InterPro"/>
</dbReference>
<dbReference type="SUPFAM" id="SSF53613">
    <property type="entry name" value="Ribokinase-like"/>
    <property type="match status" value="1"/>
</dbReference>
<evidence type="ECO:0000256" key="2">
    <source>
        <dbReference type="ARBA" id="ARBA00012135"/>
    </source>
</evidence>
<evidence type="ECO:0000259" key="3">
    <source>
        <dbReference type="Pfam" id="PF08543"/>
    </source>
</evidence>
<reference evidence="4 5" key="1">
    <citation type="submission" date="2016-12" db="EMBL/GenBank/DDBJ databases">
        <title>The draft genome sequence of HSLHS2.</title>
        <authorList>
            <person name="Hu D."/>
            <person name="Wang L."/>
            <person name="Shao Z."/>
        </authorList>
    </citation>
    <scope>NUCLEOTIDE SEQUENCE [LARGE SCALE GENOMIC DNA]</scope>
    <source>
        <strain evidence="4">MCCC 1A06712</strain>
    </source>
</reference>
<comment type="pathway">
    <text evidence="1">Cofactor biosynthesis; thiamine diphosphate biosynthesis.</text>
</comment>
<accession>A0A251WUU6</accession>
<dbReference type="GO" id="GO:0005829">
    <property type="term" value="C:cytosol"/>
    <property type="evidence" value="ECO:0007669"/>
    <property type="project" value="TreeGrafter"/>
</dbReference>
<dbReference type="InterPro" id="IPR013749">
    <property type="entry name" value="PM/HMP-P_kinase-1"/>
</dbReference>
<gene>
    <name evidence="4" type="ORF">BVC71_13880</name>
</gene>
<dbReference type="UniPathway" id="UPA00060">
    <property type="reaction ID" value="UER00138"/>
</dbReference>
<dbReference type="PANTHER" id="PTHR20858">
    <property type="entry name" value="PHOSPHOMETHYLPYRIMIDINE KINASE"/>
    <property type="match status" value="1"/>
</dbReference>
<organism evidence="4 5">
    <name type="scientific">Marivivens niveibacter</name>
    <dbReference type="NCBI Taxonomy" id="1930667"/>
    <lineage>
        <taxon>Bacteria</taxon>
        <taxon>Pseudomonadati</taxon>
        <taxon>Pseudomonadota</taxon>
        <taxon>Alphaproteobacteria</taxon>
        <taxon>Rhodobacterales</taxon>
        <taxon>Paracoccaceae</taxon>
        <taxon>Marivivens group</taxon>
        <taxon>Marivivens</taxon>
    </lineage>
</organism>